<organism evidence="6 7">
    <name type="scientific">Marinomonas ushuaiensis DSM 15871</name>
    <dbReference type="NCBI Taxonomy" id="1122207"/>
    <lineage>
        <taxon>Bacteria</taxon>
        <taxon>Pseudomonadati</taxon>
        <taxon>Pseudomonadota</taxon>
        <taxon>Gammaproteobacteria</taxon>
        <taxon>Oceanospirillales</taxon>
        <taxon>Oceanospirillaceae</taxon>
        <taxon>Marinomonas</taxon>
    </lineage>
</organism>
<feature type="compositionally biased region" description="Basic and acidic residues" evidence="4">
    <location>
        <begin position="33"/>
        <end position="56"/>
    </location>
</feature>
<dbReference type="InterPro" id="IPR001635">
    <property type="entry name" value="Flag_hook_Flik"/>
</dbReference>
<evidence type="ECO:0000256" key="1">
    <source>
        <dbReference type="ARBA" id="ARBA00003944"/>
    </source>
</evidence>
<dbReference type="GO" id="GO:0044780">
    <property type="term" value="P:bacterial-type flagellum assembly"/>
    <property type="evidence" value="ECO:0007669"/>
    <property type="project" value="InterPro"/>
</dbReference>
<dbReference type="EMBL" id="JAMB01000006">
    <property type="protein sequence ID" value="ETX10898.1"/>
    <property type="molecule type" value="Genomic_DNA"/>
</dbReference>
<dbReference type="Gene3D" id="3.30.750.140">
    <property type="match status" value="1"/>
</dbReference>
<evidence type="ECO:0000313" key="7">
    <source>
        <dbReference type="Proteomes" id="UP000054058"/>
    </source>
</evidence>
<dbReference type="Proteomes" id="UP000054058">
    <property type="component" value="Unassembled WGS sequence"/>
</dbReference>
<evidence type="ECO:0000313" key="6">
    <source>
        <dbReference type="EMBL" id="ETX10898.1"/>
    </source>
</evidence>
<dbReference type="InterPro" id="IPR021136">
    <property type="entry name" value="Flagellar_hook_control-like_C"/>
</dbReference>
<dbReference type="PANTHER" id="PTHR37533:SF2">
    <property type="entry name" value="FLAGELLAR HOOK-LENGTH CONTROL PROTEIN"/>
    <property type="match status" value="1"/>
</dbReference>
<sequence>MRTESNTVLPLSSSVSNKSAKVASVSAGNGAAFERDFNEAKVDRDPKKVAELERSQEASVVEPEASFESRSKELRNHGGVSSSVTDRVEGAQENTSEASDDSISDLVPSGNVLQPNGDQLPVSGTDAEFIDEGSLLSSAASDNTIQNSANGFVDVGELTQFPQGEAGAMYMASDDSFQSDLTSGVVDEDTLFTRSDTQFQPNLKVNSKASLVNSSLVDVNKMSSGLAENSSGPAFLESDSESQLSWVLSQMDVSANKAAVMSPEALTMDNTKAGIAATGLLSASINKGAGSNLTLSSTLDSVGMNFTEVAEDSFLNEDIVLGEPVELGEKEQEAIIARMSTQINGRLGDENVGGLNSSLQSNGINRLVPGMNLSAVPVNNPQSNLAMSLPPTHPGWAGEMSQKVAWVAREGGHTAHIRLDPPELGSLTVKISVDNDANTQVSFLAATPQARDLLESQMNRLRDMLAQQGMDLSKADVDVSQQDASGTQREMERDTQNRNDIASEEVGGELVSSNLSYVSASGVDYYA</sequence>
<gene>
    <name evidence="6" type="ORF">MUS1_13040</name>
</gene>
<keyword evidence="7" id="KW-1185">Reference proteome</keyword>
<feature type="compositionally biased region" description="Polar residues" evidence="4">
    <location>
        <begin position="479"/>
        <end position="488"/>
    </location>
</feature>
<feature type="compositionally biased region" description="Polar residues" evidence="4">
    <location>
        <begin position="1"/>
        <end position="11"/>
    </location>
</feature>
<dbReference type="PATRIC" id="fig|1122207.3.peg.1746"/>
<feature type="compositionally biased region" description="Low complexity" evidence="4">
    <location>
        <begin position="12"/>
        <end position="32"/>
    </location>
</feature>
<feature type="region of interest" description="Disordered" evidence="4">
    <location>
        <begin position="472"/>
        <end position="506"/>
    </location>
</feature>
<dbReference type="AlphaFoldDB" id="X7E6Z7"/>
<accession>X7E6Z7</accession>
<dbReference type="CDD" id="cd17470">
    <property type="entry name" value="T3SS_Flik_C"/>
    <property type="match status" value="1"/>
</dbReference>
<comment type="caution">
    <text evidence="6">The sequence shown here is derived from an EMBL/GenBank/DDBJ whole genome shotgun (WGS) entry which is preliminary data.</text>
</comment>
<dbReference type="PANTHER" id="PTHR37533">
    <property type="entry name" value="FLAGELLAR HOOK-LENGTH CONTROL PROTEIN"/>
    <property type="match status" value="1"/>
</dbReference>
<proteinExistence type="inferred from homology"/>
<dbReference type="eggNOG" id="COG3144">
    <property type="taxonomic scope" value="Bacteria"/>
</dbReference>
<protein>
    <recommendedName>
        <fullName evidence="5">Flagellar hook-length control protein-like C-terminal domain-containing protein</fullName>
    </recommendedName>
</protein>
<evidence type="ECO:0000256" key="4">
    <source>
        <dbReference type="SAM" id="MobiDB-lite"/>
    </source>
</evidence>
<evidence type="ECO:0000256" key="2">
    <source>
        <dbReference type="ARBA" id="ARBA00009149"/>
    </source>
</evidence>
<feature type="domain" description="Flagellar hook-length control protein-like C-terminal" evidence="5">
    <location>
        <begin position="402"/>
        <end position="483"/>
    </location>
</feature>
<dbReference type="Pfam" id="PF02120">
    <property type="entry name" value="Flg_hook"/>
    <property type="match status" value="1"/>
</dbReference>
<reference evidence="6 7" key="1">
    <citation type="submission" date="2014-01" db="EMBL/GenBank/DDBJ databases">
        <title>Marinomonas ushuaiensis DSM 15871 Genome Sequencing.</title>
        <authorList>
            <person name="Lai Q."/>
            <person name="Shao Z.S."/>
        </authorList>
    </citation>
    <scope>NUCLEOTIDE SEQUENCE [LARGE SCALE GENOMIC DNA]</scope>
    <source>
        <strain evidence="6 7">DSM 15871</strain>
    </source>
</reference>
<keyword evidence="3" id="KW-1005">Bacterial flagellum biogenesis</keyword>
<feature type="compositionally biased region" description="Basic and acidic residues" evidence="4">
    <location>
        <begin position="67"/>
        <end position="76"/>
    </location>
</feature>
<comment type="similarity">
    <text evidence="2">Belongs to the FliK family.</text>
</comment>
<name>X7E6Z7_9GAMM</name>
<dbReference type="STRING" id="1122207.MUS1_13040"/>
<dbReference type="RefSeq" id="WP_051436182.1">
    <property type="nucleotide sequence ID" value="NZ_JAMB01000006.1"/>
</dbReference>
<feature type="region of interest" description="Disordered" evidence="4">
    <location>
        <begin position="1"/>
        <end position="105"/>
    </location>
</feature>
<dbReference type="InterPro" id="IPR052563">
    <property type="entry name" value="FliK"/>
</dbReference>
<dbReference type="InterPro" id="IPR038610">
    <property type="entry name" value="FliK-like_C_sf"/>
</dbReference>
<dbReference type="OrthoDB" id="1792985at2"/>
<dbReference type="GO" id="GO:0009424">
    <property type="term" value="C:bacterial-type flagellum hook"/>
    <property type="evidence" value="ECO:0007669"/>
    <property type="project" value="InterPro"/>
</dbReference>
<evidence type="ECO:0000259" key="5">
    <source>
        <dbReference type="Pfam" id="PF02120"/>
    </source>
</evidence>
<comment type="function">
    <text evidence="1">Controls the length of the flagellar hook.</text>
</comment>
<evidence type="ECO:0000256" key="3">
    <source>
        <dbReference type="ARBA" id="ARBA00022795"/>
    </source>
</evidence>
<dbReference type="PRINTS" id="PR01007">
    <property type="entry name" value="FLGHOOKFLIK"/>
</dbReference>